<dbReference type="PANTHER" id="PTHR24100">
    <property type="entry name" value="BUTYROPHILIN"/>
    <property type="match status" value="1"/>
</dbReference>
<dbReference type="Pfam" id="PF00622">
    <property type="entry name" value="SPRY"/>
    <property type="match status" value="1"/>
</dbReference>
<proteinExistence type="inferred from homology"/>
<dbReference type="Gene3D" id="2.60.120.920">
    <property type="match status" value="1"/>
</dbReference>
<dbReference type="PANTHER" id="PTHR24100:SF149">
    <property type="entry name" value="BG-LIKE ANTIGEN 1-RELATED"/>
    <property type="match status" value="1"/>
</dbReference>
<sequence length="488" mass="54530">MLSLCTETPTSSQFTVAGPDHPVIASLGGEAILPCHLSPRMSAENMEVRWFRSQFSAVVHLYHDGQDQYGEQMPEYRARTELLRDHITNGSVSLRIRNVRLSDNGQYKCFFLSSVSYEEAILELQVAGLGSAPAISVEGHQDGGIRVVCRSAGWYPQPEAQWRDLQGQLLPSASEKISQEANDLFQTEIAIVIPEESNQKVSCCVRNLLLNQERESEISIAELFFPRVNPWMVALGVILVLLAVLIPLASYCFWRQHRAKGEVTRAPAPGSDSVTLSPVDVTLDPDTANPYLVLSEDRKSVRRGDTRQDLPDNPERFDTYPEVLGTEGFAGGRRYWEVEVGDKIEWDLGVCRESVSRKGQVTATPQDGFWIMGLYDGEYKAFTSPPTPLPVSIRPSRVGIFLDYEAGEVSFYNVTDRSHLFTFNRTFSGMLRPYFCPSFNAGGKNASPLIICPVPDQARGNLYMTLPFFLLHQLTKHGPQPQMLSSCR</sequence>
<dbReference type="InterPro" id="IPR053896">
    <property type="entry name" value="BTN3A2-like_Ig-C"/>
</dbReference>
<keyword evidence="4" id="KW-0732">Signal</keyword>
<evidence type="ECO:0000256" key="7">
    <source>
        <dbReference type="ARBA" id="ARBA00023157"/>
    </source>
</evidence>
<dbReference type="InterPro" id="IPR003599">
    <property type="entry name" value="Ig_sub"/>
</dbReference>
<accession>A0A674JUW3</accession>
<evidence type="ECO:0000256" key="8">
    <source>
        <dbReference type="ARBA" id="ARBA00023180"/>
    </source>
</evidence>
<feature type="transmembrane region" description="Helical" evidence="10">
    <location>
        <begin position="231"/>
        <end position="254"/>
    </location>
</feature>
<dbReference type="PRINTS" id="PR01407">
    <property type="entry name" value="BUTYPHLNCDUF"/>
</dbReference>
<keyword evidence="9" id="KW-0393">Immunoglobulin domain</keyword>
<evidence type="ECO:0000256" key="3">
    <source>
        <dbReference type="ARBA" id="ARBA00022692"/>
    </source>
</evidence>
<evidence type="ECO:0008006" key="15">
    <source>
        <dbReference type="Google" id="ProtNLM"/>
    </source>
</evidence>
<comment type="similarity">
    <text evidence="2">Belongs to the immunoglobulin superfamily. BTN/MOG family.</text>
</comment>
<comment type="subcellular location">
    <subcellularLocation>
        <location evidence="1">Membrane</location>
        <topology evidence="1">Single-pass type I membrane protein</topology>
    </subcellularLocation>
</comment>
<dbReference type="Pfam" id="PF22705">
    <property type="entry name" value="C2-set_3"/>
    <property type="match status" value="1"/>
</dbReference>
<evidence type="ECO:0000313" key="14">
    <source>
        <dbReference type="Proteomes" id="UP000472274"/>
    </source>
</evidence>
<dbReference type="GO" id="GO:0001817">
    <property type="term" value="P:regulation of cytokine production"/>
    <property type="evidence" value="ECO:0007669"/>
    <property type="project" value="TreeGrafter"/>
</dbReference>
<dbReference type="InterPro" id="IPR050504">
    <property type="entry name" value="IgSF_BTN/MOG"/>
</dbReference>
<dbReference type="SUPFAM" id="SSF48726">
    <property type="entry name" value="Immunoglobulin"/>
    <property type="match status" value="2"/>
</dbReference>
<protein>
    <recommendedName>
        <fullName evidence="15">Butyrophilin subfamily 1 member A1</fullName>
    </recommendedName>
</protein>
<keyword evidence="5 10" id="KW-1133">Transmembrane helix</keyword>
<dbReference type="InterPro" id="IPR006574">
    <property type="entry name" value="PRY"/>
</dbReference>
<name>A0A674JUW3_9SAUR</name>
<keyword evidence="7" id="KW-1015">Disulfide bond</keyword>
<dbReference type="SMART" id="SM00589">
    <property type="entry name" value="PRY"/>
    <property type="match status" value="1"/>
</dbReference>
<feature type="domain" description="B30.2/SPRY" evidence="11">
    <location>
        <begin position="261"/>
        <end position="456"/>
    </location>
</feature>
<dbReference type="SUPFAM" id="SSF49899">
    <property type="entry name" value="Concanavalin A-like lectins/glucanases"/>
    <property type="match status" value="1"/>
</dbReference>
<evidence type="ECO:0000256" key="2">
    <source>
        <dbReference type="ARBA" id="ARBA00007591"/>
    </source>
</evidence>
<dbReference type="CDD" id="cd05713">
    <property type="entry name" value="IgV_MOG_like"/>
    <property type="match status" value="1"/>
</dbReference>
<evidence type="ECO:0000259" key="11">
    <source>
        <dbReference type="PROSITE" id="PS50188"/>
    </source>
</evidence>
<dbReference type="GO" id="GO:0005102">
    <property type="term" value="F:signaling receptor binding"/>
    <property type="evidence" value="ECO:0007669"/>
    <property type="project" value="TreeGrafter"/>
</dbReference>
<keyword evidence="3 10" id="KW-0812">Transmembrane</keyword>
<dbReference type="InterPro" id="IPR035033">
    <property type="entry name" value="PRY/SPRY_TRIM39"/>
</dbReference>
<dbReference type="Ensembl" id="ENSTMTT00000026521.1">
    <property type="protein sequence ID" value="ENSTMTP00000025606.1"/>
    <property type="gene ID" value="ENSTMTG00000018555.1"/>
</dbReference>
<dbReference type="InterPro" id="IPR036179">
    <property type="entry name" value="Ig-like_dom_sf"/>
</dbReference>
<feature type="domain" description="Ig-like" evidence="12">
    <location>
        <begin position="133"/>
        <end position="219"/>
    </location>
</feature>
<dbReference type="FunFam" id="2.60.120.920:FF:000004">
    <property type="entry name" value="Butyrophilin subfamily 1 member A1"/>
    <property type="match status" value="1"/>
</dbReference>
<dbReference type="PROSITE" id="PS50188">
    <property type="entry name" value="B302_SPRY"/>
    <property type="match status" value="1"/>
</dbReference>
<dbReference type="Proteomes" id="UP000472274">
    <property type="component" value="Unplaced"/>
</dbReference>
<evidence type="ECO:0000313" key="13">
    <source>
        <dbReference type="Ensembl" id="ENSTMTP00000025606.1"/>
    </source>
</evidence>
<reference evidence="13" key="2">
    <citation type="submission" date="2025-09" db="UniProtKB">
        <authorList>
            <consortium name="Ensembl"/>
        </authorList>
    </citation>
    <scope>IDENTIFICATION</scope>
</reference>
<dbReference type="SMART" id="SM00449">
    <property type="entry name" value="SPRY"/>
    <property type="match status" value="1"/>
</dbReference>
<dbReference type="PROSITE" id="PS50835">
    <property type="entry name" value="IG_LIKE"/>
    <property type="match status" value="2"/>
</dbReference>
<evidence type="ECO:0000259" key="12">
    <source>
        <dbReference type="PROSITE" id="PS50835"/>
    </source>
</evidence>
<keyword evidence="6 10" id="KW-0472">Membrane</keyword>
<dbReference type="FunFam" id="2.60.40.10:FF:000208">
    <property type="entry name" value="Butyrophilin subfamily 1 member A1"/>
    <property type="match status" value="1"/>
</dbReference>
<dbReference type="AlphaFoldDB" id="A0A674JUW3"/>
<dbReference type="InterPro" id="IPR043136">
    <property type="entry name" value="B30.2/SPRY_sf"/>
</dbReference>
<dbReference type="InterPro" id="IPR013320">
    <property type="entry name" value="ConA-like_dom_sf"/>
</dbReference>
<evidence type="ECO:0000256" key="1">
    <source>
        <dbReference type="ARBA" id="ARBA00004479"/>
    </source>
</evidence>
<dbReference type="GO" id="GO:0009897">
    <property type="term" value="C:external side of plasma membrane"/>
    <property type="evidence" value="ECO:0007669"/>
    <property type="project" value="TreeGrafter"/>
</dbReference>
<reference evidence="13" key="1">
    <citation type="submission" date="2025-08" db="UniProtKB">
        <authorList>
            <consortium name="Ensembl"/>
        </authorList>
    </citation>
    <scope>IDENTIFICATION</scope>
</reference>
<organism evidence="13 14">
    <name type="scientific">Terrapene triunguis</name>
    <name type="common">Three-toed box turtle</name>
    <dbReference type="NCBI Taxonomy" id="2587831"/>
    <lineage>
        <taxon>Eukaryota</taxon>
        <taxon>Metazoa</taxon>
        <taxon>Chordata</taxon>
        <taxon>Craniata</taxon>
        <taxon>Vertebrata</taxon>
        <taxon>Euteleostomi</taxon>
        <taxon>Archelosauria</taxon>
        <taxon>Testudinata</taxon>
        <taxon>Testudines</taxon>
        <taxon>Cryptodira</taxon>
        <taxon>Durocryptodira</taxon>
        <taxon>Testudinoidea</taxon>
        <taxon>Emydidae</taxon>
        <taxon>Terrapene</taxon>
    </lineage>
</organism>
<keyword evidence="14" id="KW-1185">Reference proteome</keyword>
<dbReference type="Gene3D" id="2.60.40.10">
    <property type="entry name" value="Immunoglobulins"/>
    <property type="match status" value="2"/>
</dbReference>
<evidence type="ECO:0000256" key="10">
    <source>
        <dbReference type="SAM" id="Phobius"/>
    </source>
</evidence>
<dbReference type="GeneTree" id="ENSGT00940000153527"/>
<dbReference type="GO" id="GO:0050852">
    <property type="term" value="P:T cell receptor signaling pathway"/>
    <property type="evidence" value="ECO:0007669"/>
    <property type="project" value="TreeGrafter"/>
</dbReference>
<evidence type="ECO:0000256" key="9">
    <source>
        <dbReference type="ARBA" id="ARBA00023319"/>
    </source>
</evidence>
<evidence type="ECO:0000256" key="4">
    <source>
        <dbReference type="ARBA" id="ARBA00022729"/>
    </source>
</evidence>
<dbReference type="Pfam" id="PF13765">
    <property type="entry name" value="PRY"/>
    <property type="match status" value="1"/>
</dbReference>
<dbReference type="SMART" id="SM00406">
    <property type="entry name" value="IGv"/>
    <property type="match status" value="1"/>
</dbReference>
<dbReference type="SMART" id="SM00409">
    <property type="entry name" value="IG"/>
    <property type="match status" value="1"/>
</dbReference>
<dbReference type="InterPro" id="IPR007110">
    <property type="entry name" value="Ig-like_dom"/>
</dbReference>
<evidence type="ECO:0000256" key="6">
    <source>
        <dbReference type="ARBA" id="ARBA00023136"/>
    </source>
</evidence>
<dbReference type="InterPro" id="IPR013106">
    <property type="entry name" value="Ig_V-set"/>
</dbReference>
<dbReference type="FunFam" id="2.60.40.10:FF:000088">
    <property type="entry name" value="Butyrophilin subfamily 1 member A1"/>
    <property type="match status" value="1"/>
</dbReference>
<dbReference type="InterPro" id="IPR013783">
    <property type="entry name" value="Ig-like_fold"/>
</dbReference>
<dbReference type="InterPro" id="IPR003877">
    <property type="entry name" value="SPRY_dom"/>
</dbReference>
<dbReference type="InterPro" id="IPR001870">
    <property type="entry name" value="B30.2/SPRY"/>
</dbReference>
<keyword evidence="8" id="KW-0325">Glycoprotein</keyword>
<dbReference type="InterPro" id="IPR003879">
    <property type="entry name" value="Butyrophylin_SPRY"/>
</dbReference>
<dbReference type="Pfam" id="PF07686">
    <property type="entry name" value="V-set"/>
    <property type="match status" value="1"/>
</dbReference>
<feature type="domain" description="Ig-like" evidence="12">
    <location>
        <begin position="9"/>
        <end position="109"/>
    </location>
</feature>
<evidence type="ECO:0000256" key="5">
    <source>
        <dbReference type="ARBA" id="ARBA00022989"/>
    </source>
</evidence>
<dbReference type="CDD" id="cd13745">
    <property type="entry name" value="SPRY_PRY_TRIM39"/>
    <property type="match status" value="1"/>
</dbReference>